<dbReference type="Pfam" id="PF02469">
    <property type="entry name" value="Fasciclin"/>
    <property type="match status" value="2"/>
</dbReference>
<gene>
    <name evidence="3" type="ORF">HETSPECPRED_009939</name>
</gene>
<dbReference type="SUPFAM" id="SSF82153">
    <property type="entry name" value="FAS1 domain"/>
    <property type="match status" value="2"/>
</dbReference>
<feature type="domain" description="FAS1" evidence="2">
    <location>
        <begin position="18"/>
        <end position="166"/>
    </location>
</feature>
<dbReference type="OrthoDB" id="286301at2759"/>
<evidence type="ECO:0000313" key="3">
    <source>
        <dbReference type="EMBL" id="CAF9935901.1"/>
    </source>
</evidence>
<feature type="chain" id="PRO_5034470910" description="FAS1 domain-containing protein" evidence="1">
    <location>
        <begin position="19"/>
        <end position="353"/>
    </location>
</feature>
<dbReference type="InterPro" id="IPR036378">
    <property type="entry name" value="FAS1_dom_sf"/>
</dbReference>
<dbReference type="PANTHER" id="PTHR10900:SF77">
    <property type="entry name" value="FI19380P1"/>
    <property type="match status" value="1"/>
</dbReference>
<protein>
    <recommendedName>
        <fullName evidence="2">FAS1 domain-containing protein</fullName>
    </recommendedName>
</protein>
<dbReference type="SMART" id="SM00554">
    <property type="entry name" value="FAS1"/>
    <property type="match status" value="2"/>
</dbReference>
<feature type="signal peptide" evidence="1">
    <location>
        <begin position="1"/>
        <end position="18"/>
    </location>
</feature>
<dbReference type="Proteomes" id="UP000664521">
    <property type="component" value="Unassembled WGS sequence"/>
</dbReference>
<dbReference type="AlphaFoldDB" id="A0A8H3GAC2"/>
<accession>A0A8H3GAC2</accession>
<reference evidence="3" key="1">
    <citation type="submission" date="2021-03" db="EMBL/GenBank/DDBJ databases">
        <authorList>
            <person name="Tagirdzhanova G."/>
        </authorList>
    </citation>
    <scope>NUCLEOTIDE SEQUENCE</scope>
</reference>
<organism evidence="3 4">
    <name type="scientific">Heterodermia speciosa</name>
    <dbReference type="NCBI Taxonomy" id="116794"/>
    <lineage>
        <taxon>Eukaryota</taxon>
        <taxon>Fungi</taxon>
        <taxon>Dikarya</taxon>
        <taxon>Ascomycota</taxon>
        <taxon>Pezizomycotina</taxon>
        <taxon>Lecanoromycetes</taxon>
        <taxon>OSLEUM clade</taxon>
        <taxon>Lecanoromycetidae</taxon>
        <taxon>Caliciales</taxon>
        <taxon>Physciaceae</taxon>
        <taxon>Heterodermia</taxon>
    </lineage>
</organism>
<sequence>MAIVFGLLFAALASPLIAQSLLNATALDPQLSDFNDLLLANPDAAAGLLTNFSSGRQKQTILVPSNGAFDNYRLRTGSSFSSLSSADLGNVLNYHTLQGALSSADLQTPGGLVSSTALLNTTYDDREVLKGSNARLSQVVYISTASSARGAKIVARQAAGLSSPDLRSGEGNEVTLNPTPGIWSGGTFYVVDGDHSFLTLPVNQTNTMTARGLNSMVLGLSRTNVTDGTNAAKGLTCVCPTDEAFAVFGDLANTMANLTAGLGSLLATLTRHGLTGSYYTTNFTDGDLIQSQNGYPILVTRRNGSIFLNDAQLVGTNYIARTGAVHALDRVCAIFYFYQEVAQACGLLVALMI</sequence>
<name>A0A8H3GAC2_9LECA</name>
<keyword evidence="1" id="KW-0732">Signal</keyword>
<dbReference type="PANTHER" id="PTHR10900">
    <property type="entry name" value="PERIOSTIN-RELATED"/>
    <property type="match status" value="1"/>
</dbReference>
<comment type="caution">
    <text evidence="3">The sequence shown here is derived from an EMBL/GenBank/DDBJ whole genome shotgun (WGS) entry which is preliminary data.</text>
</comment>
<evidence type="ECO:0000256" key="1">
    <source>
        <dbReference type="SAM" id="SignalP"/>
    </source>
</evidence>
<dbReference type="Gene3D" id="2.30.180.10">
    <property type="entry name" value="FAS1 domain"/>
    <property type="match status" value="2"/>
</dbReference>
<dbReference type="PROSITE" id="PS50213">
    <property type="entry name" value="FAS1"/>
    <property type="match status" value="2"/>
</dbReference>
<feature type="domain" description="FAS1" evidence="2">
    <location>
        <begin position="193"/>
        <end position="332"/>
    </location>
</feature>
<evidence type="ECO:0000313" key="4">
    <source>
        <dbReference type="Proteomes" id="UP000664521"/>
    </source>
</evidence>
<dbReference type="InterPro" id="IPR000782">
    <property type="entry name" value="FAS1_domain"/>
</dbReference>
<dbReference type="EMBL" id="CAJPDS010000087">
    <property type="protein sequence ID" value="CAF9935901.1"/>
    <property type="molecule type" value="Genomic_DNA"/>
</dbReference>
<dbReference type="InterPro" id="IPR050904">
    <property type="entry name" value="Adhesion/Biosynth-related"/>
</dbReference>
<proteinExistence type="predicted"/>
<keyword evidence="4" id="KW-1185">Reference proteome</keyword>
<evidence type="ECO:0000259" key="2">
    <source>
        <dbReference type="PROSITE" id="PS50213"/>
    </source>
</evidence>